<protein>
    <submittedName>
        <fullName evidence="2">Uncharacterized protein</fullName>
    </submittedName>
</protein>
<keyword evidence="1" id="KW-0472">Membrane</keyword>
<evidence type="ECO:0000313" key="2">
    <source>
        <dbReference type="EMBL" id="SDQ06173.1"/>
    </source>
</evidence>
<sequence length="63" mass="7098">MKKRIYRTRYIIGMIGCLLLIISGLYNIITYGLSFGFVILSLGGCIGFIGGIYEASRRKKNFN</sequence>
<feature type="transmembrane region" description="Helical" evidence="1">
    <location>
        <begin position="35"/>
        <end position="53"/>
    </location>
</feature>
<evidence type="ECO:0000313" key="3">
    <source>
        <dbReference type="Proteomes" id="UP000199444"/>
    </source>
</evidence>
<name>A0A1H0XTG0_9BACI</name>
<dbReference type="Proteomes" id="UP000199444">
    <property type="component" value="Unassembled WGS sequence"/>
</dbReference>
<keyword evidence="1" id="KW-0812">Transmembrane</keyword>
<gene>
    <name evidence="2" type="ORF">SAMN05216231_0189</name>
</gene>
<dbReference type="EMBL" id="FNKD01000001">
    <property type="protein sequence ID" value="SDQ06173.1"/>
    <property type="molecule type" value="Genomic_DNA"/>
</dbReference>
<accession>A0A1H0XTG0</accession>
<proteinExistence type="predicted"/>
<keyword evidence="3" id="KW-1185">Reference proteome</keyword>
<feature type="transmembrane region" description="Helical" evidence="1">
    <location>
        <begin position="12"/>
        <end position="29"/>
    </location>
</feature>
<keyword evidence="1" id="KW-1133">Transmembrane helix</keyword>
<reference evidence="2 3" key="1">
    <citation type="submission" date="2016-10" db="EMBL/GenBank/DDBJ databases">
        <authorList>
            <person name="de Groot N.N."/>
        </authorList>
    </citation>
    <scope>NUCLEOTIDE SEQUENCE [LARGE SCALE GENOMIC DNA]</scope>
    <source>
        <strain evidence="2 3">CGMCC 1.10449</strain>
    </source>
</reference>
<dbReference type="AlphaFoldDB" id="A0A1H0XTG0"/>
<evidence type="ECO:0000256" key="1">
    <source>
        <dbReference type="SAM" id="Phobius"/>
    </source>
</evidence>
<dbReference type="RefSeq" id="WP_092491099.1">
    <property type="nucleotide sequence ID" value="NZ_FNKD01000001.1"/>
</dbReference>
<organism evidence="2 3">
    <name type="scientific">Virgibacillus salinus</name>
    <dbReference type="NCBI Taxonomy" id="553311"/>
    <lineage>
        <taxon>Bacteria</taxon>
        <taxon>Bacillati</taxon>
        <taxon>Bacillota</taxon>
        <taxon>Bacilli</taxon>
        <taxon>Bacillales</taxon>
        <taxon>Bacillaceae</taxon>
        <taxon>Virgibacillus</taxon>
    </lineage>
</organism>